<dbReference type="GO" id="GO:0005829">
    <property type="term" value="C:cytosol"/>
    <property type="evidence" value="ECO:0007669"/>
    <property type="project" value="TreeGrafter"/>
</dbReference>
<protein>
    <recommendedName>
        <fullName evidence="3">Ribosome maturation factor RimP</fullName>
    </recommendedName>
</protein>
<dbReference type="Proteomes" id="UP000034681">
    <property type="component" value="Unassembled WGS sequence"/>
</dbReference>
<dbReference type="HAMAP" id="MF_01077">
    <property type="entry name" value="RimP"/>
    <property type="match status" value="1"/>
</dbReference>
<accession>A0A0M2PTP2</accession>
<dbReference type="RefSeq" id="WP_016923092.1">
    <property type="nucleotide sequence ID" value="NZ_KB235939.1"/>
</dbReference>
<evidence type="ECO:0000259" key="4">
    <source>
        <dbReference type="Pfam" id="PF02576"/>
    </source>
</evidence>
<dbReference type="InterPro" id="IPR003728">
    <property type="entry name" value="Ribosome_maturation_RimP"/>
</dbReference>
<dbReference type="OrthoDB" id="9805006at2"/>
<evidence type="ECO:0000313" key="5">
    <source>
        <dbReference type="EMBL" id="KKI98038.1"/>
    </source>
</evidence>
<name>A0A0M2PTP2_PROHO</name>
<dbReference type="InterPro" id="IPR035956">
    <property type="entry name" value="RimP_N_sf"/>
</dbReference>
<evidence type="ECO:0000256" key="3">
    <source>
        <dbReference type="HAMAP-Rule" id="MF_01077"/>
    </source>
</evidence>
<dbReference type="GO" id="GO:0000028">
    <property type="term" value="P:ribosomal small subunit assembly"/>
    <property type="evidence" value="ECO:0007669"/>
    <property type="project" value="TreeGrafter"/>
</dbReference>
<dbReference type="InterPro" id="IPR036847">
    <property type="entry name" value="RimP_C_sf"/>
</dbReference>
<organism evidence="5 6">
    <name type="scientific">Prochlorothrix hollandica PCC 9006 = CALU 1027</name>
    <dbReference type="NCBI Taxonomy" id="317619"/>
    <lineage>
        <taxon>Bacteria</taxon>
        <taxon>Bacillati</taxon>
        <taxon>Cyanobacteriota</taxon>
        <taxon>Cyanophyceae</taxon>
        <taxon>Prochlorotrichales</taxon>
        <taxon>Prochlorotrichaceae</taxon>
        <taxon>Prochlorothrix</taxon>
    </lineage>
</organism>
<gene>
    <name evidence="3" type="primary">rimP</name>
    <name evidence="5" type="ORF">PROH_20035</name>
</gene>
<dbReference type="STRING" id="317619.GCA_000332315_02884"/>
<dbReference type="NCBIfam" id="NF000935">
    <property type="entry name" value="PRK00092.3-3"/>
    <property type="match status" value="1"/>
</dbReference>
<keyword evidence="1 3" id="KW-0963">Cytoplasm</keyword>
<keyword evidence="6" id="KW-1185">Reference proteome</keyword>
<proteinExistence type="inferred from homology"/>
<dbReference type="PANTHER" id="PTHR33867">
    <property type="entry name" value="RIBOSOME MATURATION FACTOR RIMP"/>
    <property type="match status" value="1"/>
</dbReference>
<dbReference type="SUPFAM" id="SSF74942">
    <property type="entry name" value="YhbC-like, C-terminal domain"/>
    <property type="match status" value="1"/>
</dbReference>
<evidence type="ECO:0000256" key="2">
    <source>
        <dbReference type="ARBA" id="ARBA00022517"/>
    </source>
</evidence>
<keyword evidence="2 3" id="KW-0690">Ribosome biogenesis</keyword>
<sequence length="156" mass="17040">MVHPLIPAILTLANPVATSLGLEIVQAVLQTNQSPPVLRIDIRHPSRDVVLEDCALMSRTLDEVLDGAEIIPSAYVLEVSSPGIPDDLTTDREFTSFKGFPIAVHLKASAKGTPQRQGLLVGRDDTHVHLNQKGRLIKILRSDVETVRLLDSDLEP</sequence>
<dbReference type="AlphaFoldDB" id="A0A0M2PTP2"/>
<dbReference type="PANTHER" id="PTHR33867:SF1">
    <property type="entry name" value="RIBOSOME MATURATION FACTOR RIMP"/>
    <property type="match status" value="1"/>
</dbReference>
<comment type="subcellular location">
    <subcellularLocation>
        <location evidence="3">Cytoplasm</location>
    </subcellularLocation>
</comment>
<dbReference type="eggNOG" id="COG0779">
    <property type="taxonomic scope" value="Bacteria"/>
</dbReference>
<dbReference type="GO" id="GO:0006412">
    <property type="term" value="P:translation"/>
    <property type="evidence" value="ECO:0007669"/>
    <property type="project" value="TreeGrafter"/>
</dbReference>
<comment type="caution">
    <text evidence="5">The sequence shown here is derived from an EMBL/GenBank/DDBJ whole genome shotgun (WGS) entry which is preliminary data.</text>
</comment>
<dbReference type="SUPFAM" id="SSF75420">
    <property type="entry name" value="YhbC-like, N-terminal domain"/>
    <property type="match status" value="1"/>
</dbReference>
<reference evidence="5" key="1">
    <citation type="submission" date="2012-04" db="EMBL/GenBank/DDBJ databases">
        <authorList>
            <person name="Borisov I.G."/>
            <person name="Ivanikova N.V."/>
            <person name="Pinevich A.V."/>
        </authorList>
    </citation>
    <scope>NUCLEOTIDE SEQUENCE [LARGE SCALE GENOMIC DNA]</scope>
    <source>
        <strain evidence="5">CALU 1027</strain>
    </source>
</reference>
<evidence type="ECO:0000313" key="6">
    <source>
        <dbReference type="Proteomes" id="UP000034681"/>
    </source>
</evidence>
<evidence type="ECO:0000256" key="1">
    <source>
        <dbReference type="ARBA" id="ARBA00022490"/>
    </source>
</evidence>
<feature type="domain" description="Ribosome maturation factor RimP N-terminal" evidence="4">
    <location>
        <begin position="13"/>
        <end position="84"/>
    </location>
</feature>
<dbReference type="Gene3D" id="3.30.300.70">
    <property type="entry name" value="RimP-like superfamily, N-terminal"/>
    <property type="match status" value="1"/>
</dbReference>
<dbReference type="EMBL" id="AJTX02000010">
    <property type="protein sequence ID" value="KKI98038.1"/>
    <property type="molecule type" value="Genomic_DNA"/>
</dbReference>
<comment type="similarity">
    <text evidence="3">Belongs to the RimP family.</text>
</comment>
<comment type="function">
    <text evidence="3">Required for maturation of 30S ribosomal subunits.</text>
</comment>
<dbReference type="InterPro" id="IPR028989">
    <property type="entry name" value="RimP_N"/>
</dbReference>
<dbReference type="Pfam" id="PF02576">
    <property type="entry name" value="RimP_N"/>
    <property type="match status" value="1"/>
</dbReference>